<evidence type="ECO:0000313" key="2">
    <source>
        <dbReference type="Proteomes" id="UP001235849"/>
    </source>
</evidence>
<organism evidence="1 2">
    <name type="scientific">Roseofilum capinflatum BLCC-M114</name>
    <dbReference type="NCBI Taxonomy" id="3022440"/>
    <lineage>
        <taxon>Bacteria</taxon>
        <taxon>Bacillati</taxon>
        <taxon>Cyanobacteriota</taxon>
        <taxon>Cyanophyceae</taxon>
        <taxon>Desertifilales</taxon>
        <taxon>Desertifilaceae</taxon>
        <taxon>Roseofilum</taxon>
        <taxon>Roseofilum capinflatum</taxon>
    </lineage>
</organism>
<evidence type="ECO:0000313" key="1">
    <source>
        <dbReference type="EMBL" id="MDJ1174508.1"/>
    </source>
</evidence>
<name>A0ABT7B5R0_9CYAN</name>
<dbReference type="Proteomes" id="UP001235849">
    <property type="component" value="Unassembled WGS sequence"/>
</dbReference>
<reference evidence="1 2" key="1">
    <citation type="submission" date="2023-01" db="EMBL/GenBank/DDBJ databases">
        <title>Novel diversity within Roseofilum (Cyanobacteria; Desertifilaceae) from marine benthic mats with descriptions of four novel species.</title>
        <authorList>
            <person name="Wang Y."/>
            <person name="Berthold D.E."/>
            <person name="Hu J."/>
            <person name="Lefler F.W."/>
            <person name="Laughinghouse H.D. IV."/>
        </authorList>
    </citation>
    <scope>NUCLEOTIDE SEQUENCE [LARGE SCALE GENOMIC DNA]</scope>
    <source>
        <strain evidence="1 2">BLCC-M114</strain>
    </source>
</reference>
<accession>A0ABT7B5R0</accession>
<gene>
    <name evidence="1" type="ORF">PMG25_10440</name>
</gene>
<dbReference type="RefSeq" id="WP_283766836.1">
    <property type="nucleotide sequence ID" value="NZ_JAQOSO010000055.1"/>
</dbReference>
<dbReference type="EMBL" id="JAQOSO010000055">
    <property type="protein sequence ID" value="MDJ1174508.1"/>
    <property type="molecule type" value="Genomic_DNA"/>
</dbReference>
<comment type="caution">
    <text evidence="1">The sequence shown here is derived from an EMBL/GenBank/DDBJ whole genome shotgun (WGS) entry which is preliminary data.</text>
</comment>
<protein>
    <submittedName>
        <fullName evidence="1">Uncharacterized protein</fullName>
    </submittedName>
</protein>
<keyword evidence="2" id="KW-1185">Reference proteome</keyword>
<sequence>MDINKLLNQLANQEQALQEQEFLAPCVAGGRVKTAIASIAYSFQPQPPNFEGWGIFQPLDTQTAQWVDEPTLPQIGEYLNLLKPLRFWLSYRLQGQTWLAYPVNGDEAKKRYGITKPTPVHLVTEGGAFETIIARGEGASWWFEGLDRRADPQIVDTLKHHLKQLTDPDKLQFSGMTPEAKITYELVAGQQEEFSAEKRDRRRLNQALQQGGGALQDFADQGDYWRVEWTTVDGEHHVSAISKADLTVVSSGICLSGRDRDFDLQSLVGVIEDQ</sequence>
<proteinExistence type="predicted"/>